<accession>A0AAV0HN51</accession>
<dbReference type="PANTHER" id="PTHR34277">
    <property type="entry name" value="CLAVATA3/ESR (CLE)-RELATED PROTEIN 26"/>
    <property type="match status" value="1"/>
</dbReference>
<evidence type="ECO:0000313" key="3">
    <source>
        <dbReference type="EMBL" id="CAI0386665.1"/>
    </source>
</evidence>
<gene>
    <name evidence="3" type="ORF">LITE_LOCUS5183</name>
</gene>
<dbReference type="PANTHER" id="PTHR34277:SF2">
    <property type="entry name" value="CLAVATA3_ESR (CLE)-RELATED PROTEIN 26"/>
    <property type="match status" value="1"/>
</dbReference>
<feature type="region of interest" description="Disordered" evidence="1">
    <location>
        <begin position="71"/>
        <end position="90"/>
    </location>
</feature>
<proteinExistence type="predicted"/>
<evidence type="ECO:0000256" key="2">
    <source>
        <dbReference type="SAM" id="SignalP"/>
    </source>
</evidence>
<feature type="signal peptide" evidence="2">
    <location>
        <begin position="1"/>
        <end position="29"/>
    </location>
</feature>
<comment type="caution">
    <text evidence="3">The sequence shown here is derived from an EMBL/GenBank/DDBJ whole genome shotgun (WGS) entry which is preliminary data.</text>
</comment>
<dbReference type="EMBL" id="CAMGYJ010000002">
    <property type="protein sequence ID" value="CAI0386665.1"/>
    <property type="molecule type" value="Genomic_DNA"/>
</dbReference>
<keyword evidence="4" id="KW-1185">Reference proteome</keyword>
<name>A0AAV0HN51_9ROSI</name>
<evidence type="ECO:0000256" key="1">
    <source>
        <dbReference type="SAM" id="MobiDB-lite"/>
    </source>
</evidence>
<reference evidence="3" key="1">
    <citation type="submission" date="2022-08" db="EMBL/GenBank/DDBJ databases">
        <authorList>
            <person name="Gutierrez-Valencia J."/>
        </authorList>
    </citation>
    <scope>NUCLEOTIDE SEQUENCE</scope>
</reference>
<protein>
    <submittedName>
        <fullName evidence="3">Uncharacterized protein</fullName>
    </submittedName>
</protein>
<dbReference type="InterPro" id="IPR039316">
    <property type="entry name" value="CLE25/26"/>
</dbReference>
<dbReference type="Proteomes" id="UP001154282">
    <property type="component" value="Unassembled WGS sequence"/>
</dbReference>
<feature type="chain" id="PRO_5043998510" evidence="2">
    <location>
        <begin position="30"/>
        <end position="90"/>
    </location>
</feature>
<keyword evidence="2" id="KW-0732">Signal</keyword>
<dbReference type="AlphaFoldDB" id="A0AAV0HN51"/>
<organism evidence="3 4">
    <name type="scientific">Linum tenue</name>
    <dbReference type="NCBI Taxonomy" id="586396"/>
    <lineage>
        <taxon>Eukaryota</taxon>
        <taxon>Viridiplantae</taxon>
        <taxon>Streptophyta</taxon>
        <taxon>Embryophyta</taxon>
        <taxon>Tracheophyta</taxon>
        <taxon>Spermatophyta</taxon>
        <taxon>Magnoliopsida</taxon>
        <taxon>eudicotyledons</taxon>
        <taxon>Gunneridae</taxon>
        <taxon>Pentapetalae</taxon>
        <taxon>rosids</taxon>
        <taxon>fabids</taxon>
        <taxon>Malpighiales</taxon>
        <taxon>Linaceae</taxon>
        <taxon>Linum</taxon>
    </lineage>
</organism>
<evidence type="ECO:0000313" key="4">
    <source>
        <dbReference type="Proteomes" id="UP001154282"/>
    </source>
</evidence>
<sequence length="90" mass="10182">MGRIRRRRSNTSSTVLLCVWLLLVGSSSGLETGSVSITRASFIRRDDVEVVGKGNQQLVHKTESNLNYMMSKRRVPNGPDPIHNRESWEL</sequence>